<evidence type="ECO:0000256" key="4">
    <source>
        <dbReference type="ARBA" id="ARBA00022785"/>
    </source>
</evidence>
<keyword evidence="1" id="KW-0963">Cytoplasm</keyword>
<keyword evidence="4" id="KW-0671">Queuosine biosynthesis</keyword>
<dbReference type="AlphaFoldDB" id="A0A6B3NF66"/>
<evidence type="ECO:0000256" key="3">
    <source>
        <dbReference type="ARBA" id="ARBA00022691"/>
    </source>
</evidence>
<reference evidence="5" key="1">
    <citation type="submission" date="2019-11" db="EMBL/GenBank/DDBJ databases">
        <title>Genomic insights into an expanded diversity of filamentous marine cyanobacteria reveals the extraordinary biosynthetic potential of Moorea and Okeania.</title>
        <authorList>
            <person name="Ferreira Leao T."/>
            <person name="Wang M."/>
            <person name="Moss N."/>
            <person name="Da Silva R."/>
            <person name="Sanders J."/>
            <person name="Nurk S."/>
            <person name="Gurevich A."/>
            <person name="Humphrey G."/>
            <person name="Reher R."/>
            <person name="Zhu Q."/>
            <person name="Belda-Ferre P."/>
            <person name="Glukhov E."/>
            <person name="Rex R."/>
            <person name="Dorrestein P.C."/>
            <person name="Knight R."/>
            <person name="Pevzner P."/>
            <person name="Gerwick W.H."/>
            <person name="Gerwick L."/>
        </authorList>
    </citation>
    <scope>NUCLEOTIDE SEQUENCE</scope>
    <source>
        <strain evidence="5">SIO1C4</strain>
    </source>
</reference>
<dbReference type="GO" id="GO:0008616">
    <property type="term" value="P:tRNA queuosine(34) biosynthetic process"/>
    <property type="evidence" value="ECO:0007669"/>
    <property type="project" value="UniProtKB-KW"/>
</dbReference>
<dbReference type="Gene3D" id="3.40.1780.10">
    <property type="entry name" value="QueA-like"/>
    <property type="match status" value="1"/>
</dbReference>
<gene>
    <name evidence="5" type="ORF">F6J89_22275</name>
</gene>
<name>A0A6B3NF66_9CYAN</name>
<proteinExistence type="predicted"/>
<keyword evidence="3" id="KW-0949">S-adenosyl-L-methionine</keyword>
<organism evidence="5">
    <name type="scientific">Symploca sp. SIO1C4</name>
    <dbReference type="NCBI Taxonomy" id="2607765"/>
    <lineage>
        <taxon>Bacteria</taxon>
        <taxon>Bacillati</taxon>
        <taxon>Cyanobacteriota</taxon>
        <taxon>Cyanophyceae</taxon>
        <taxon>Coleofasciculales</taxon>
        <taxon>Coleofasciculaceae</taxon>
        <taxon>Symploca</taxon>
    </lineage>
</organism>
<evidence type="ECO:0000313" key="5">
    <source>
        <dbReference type="EMBL" id="NER30273.1"/>
    </source>
</evidence>
<dbReference type="InterPro" id="IPR042118">
    <property type="entry name" value="QueA_dom1"/>
</dbReference>
<feature type="non-terminal residue" evidence="5">
    <location>
        <position position="104"/>
    </location>
</feature>
<accession>A0A6B3NF66</accession>
<dbReference type="InterPro" id="IPR036100">
    <property type="entry name" value="QueA_sf"/>
</dbReference>
<keyword evidence="2 5" id="KW-0808">Transferase</keyword>
<dbReference type="PANTHER" id="PTHR30307:SF0">
    <property type="entry name" value="S-ADENOSYLMETHIONINE:TRNA RIBOSYLTRANSFERASE-ISOMERASE"/>
    <property type="match status" value="1"/>
</dbReference>
<dbReference type="GO" id="GO:0051075">
    <property type="term" value="F:S-adenosylmethionine:tRNA ribosyltransferase-isomerase activity"/>
    <property type="evidence" value="ECO:0007669"/>
    <property type="project" value="TreeGrafter"/>
</dbReference>
<dbReference type="InterPro" id="IPR042119">
    <property type="entry name" value="QueA_dom2"/>
</dbReference>
<comment type="caution">
    <text evidence="5">The sequence shown here is derived from an EMBL/GenBank/DDBJ whole genome shotgun (WGS) entry which is preliminary data.</text>
</comment>
<dbReference type="InterPro" id="IPR003699">
    <property type="entry name" value="QueA"/>
</dbReference>
<keyword evidence="5" id="KW-0413">Isomerase</keyword>
<dbReference type="Pfam" id="PF02547">
    <property type="entry name" value="Queuosine_synth"/>
    <property type="match status" value="1"/>
</dbReference>
<dbReference type="SUPFAM" id="SSF111337">
    <property type="entry name" value="QueA-like"/>
    <property type="match status" value="1"/>
</dbReference>
<evidence type="ECO:0000256" key="2">
    <source>
        <dbReference type="ARBA" id="ARBA00022679"/>
    </source>
</evidence>
<dbReference type="EMBL" id="JAAHFQ010000517">
    <property type="protein sequence ID" value="NER30273.1"/>
    <property type="molecule type" value="Genomic_DNA"/>
</dbReference>
<sequence length="104" mass="11857">MEQKNQLLSSYDYELPQELIAQTPLSKRDSSRMLVVDTPTNHTHRLFSDLPQLLEPGDLLVLNDTRVIPARLYGYKSTGAPVEVLLLEEQPNNCWLALVKPGRR</sequence>
<dbReference type="PANTHER" id="PTHR30307">
    <property type="entry name" value="S-ADENOSYLMETHIONINE:TRNA RIBOSYLTRANSFERASE-ISOMERASE"/>
    <property type="match status" value="1"/>
</dbReference>
<dbReference type="Gene3D" id="2.40.10.240">
    <property type="entry name" value="QueA-like"/>
    <property type="match status" value="1"/>
</dbReference>
<evidence type="ECO:0000256" key="1">
    <source>
        <dbReference type="ARBA" id="ARBA00022490"/>
    </source>
</evidence>
<protein>
    <submittedName>
        <fullName evidence="5">S-adenosylmethionine:tRNA ribosyltransferase-isomerase</fullName>
    </submittedName>
</protein>